<dbReference type="AlphaFoldDB" id="A0A0M3IQN1"/>
<sequence>MQHACLEHFVAYYRPVLVETMLIFAPYGADCRLVAESVKNKIHPSDVFTYKGVTSFQVAFSYSKIKSNA</sequence>
<dbReference type="Proteomes" id="UP000036681">
    <property type="component" value="Unplaced"/>
</dbReference>
<keyword evidence="1" id="KW-1185">Reference proteome</keyword>
<dbReference type="WBParaSite" id="ALUE_0002105901-mRNA-1">
    <property type="protein sequence ID" value="ALUE_0002105901-mRNA-1"/>
    <property type="gene ID" value="ALUE_0002105901"/>
</dbReference>
<reference evidence="2" key="1">
    <citation type="submission" date="2017-02" db="UniProtKB">
        <authorList>
            <consortium name="WormBaseParasite"/>
        </authorList>
    </citation>
    <scope>IDENTIFICATION</scope>
</reference>
<name>A0A0M3IQN1_ASCLU</name>
<organism evidence="1 2">
    <name type="scientific">Ascaris lumbricoides</name>
    <name type="common">Giant roundworm</name>
    <dbReference type="NCBI Taxonomy" id="6252"/>
    <lineage>
        <taxon>Eukaryota</taxon>
        <taxon>Metazoa</taxon>
        <taxon>Ecdysozoa</taxon>
        <taxon>Nematoda</taxon>
        <taxon>Chromadorea</taxon>
        <taxon>Rhabditida</taxon>
        <taxon>Spirurina</taxon>
        <taxon>Ascaridomorpha</taxon>
        <taxon>Ascaridoidea</taxon>
        <taxon>Ascarididae</taxon>
        <taxon>Ascaris</taxon>
    </lineage>
</organism>
<protein>
    <submittedName>
        <fullName evidence="2">Uncharacterized protein</fullName>
    </submittedName>
</protein>
<evidence type="ECO:0000313" key="2">
    <source>
        <dbReference type="WBParaSite" id="ALUE_0002105901-mRNA-1"/>
    </source>
</evidence>
<accession>A0A0M3IQN1</accession>
<evidence type="ECO:0000313" key="1">
    <source>
        <dbReference type="Proteomes" id="UP000036681"/>
    </source>
</evidence>
<proteinExistence type="predicted"/>